<sequence>MRNKRYIRLAKKMKAYCNGRCSGEDWMCKYYKHCFHRYILCPKLDSLRYLQKRLKGQKIKSYEGR</sequence>
<keyword evidence="2" id="KW-1185">Reference proteome</keyword>
<accession>A0ABS6EPV7</accession>
<evidence type="ECO:0000313" key="2">
    <source>
        <dbReference type="Proteomes" id="UP000726170"/>
    </source>
</evidence>
<name>A0ABS6EPV7_9CLOT</name>
<organism evidence="1 2">
    <name type="scientific">Clostridium mobile</name>
    <dbReference type="NCBI Taxonomy" id="2841512"/>
    <lineage>
        <taxon>Bacteria</taxon>
        <taxon>Bacillati</taxon>
        <taxon>Bacillota</taxon>
        <taxon>Clostridia</taxon>
        <taxon>Eubacteriales</taxon>
        <taxon>Clostridiaceae</taxon>
        <taxon>Clostridium</taxon>
    </lineage>
</organism>
<dbReference type="EMBL" id="JAHLQF010000006">
    <property type="protein sequence ID" value="MBU5486415.1"/>
    <property type="molecule type" value="Genomic_DNA"/>
</dbReference>
<dbReference type="RefSeq" id="WP_216441020.1">
    <property type="nucleotide sequence ID" value="NZ_JAHLQF010000006.1"/>
</dbReference>
<reference evidence="1 2" key="1">
    <citation type="submission" date="2021-06" db="EMBL/GenBank/DDBJ databases">
        <authorList>
            <person name="Sun Q."/>
            <person name="Li D."/>
        </authorList>
    </citation>
    <scope>NUCLEOTIDE SEQUENCE [LARGE SCALE GENOMIC DNA]</scope>
    <source>
        <strain evidence="1 2">MSJ-11</strain>
    </source>
</reference>
<proteinExistence type="predicted"/>
<evidence type="ECO:0000313" key="1">
    <source>
        <dbReference type="EMBL" id="MBU5486415.1"/>
    </source>
</evidence>
<comment type="caution">
    <text evidence="1">The sequence shown here is derived from an EMBL/GenBank/DDBJ whole genome shotgun (WGS) entry which is preliminary data.</text>
</comment>
<gene>
    <name evidence="1" type="ORF">KQI86_19120</name>
</gene>
<dbReference type="Proteomes" id="UP000726170">
    <property type="component" value="Unassembled WGS sequence"/>
</dbReference>
<protein>
    <submittedName>
        <fullName evidence="1">Uncharacterized protein</fullName>
    </submittedName>
</protein>